<sequence length="288" mass="31208">MSAKYDRAITVFSPDGHLFQVEYAQEAVRKGTAAVGVRGSDCVVLAVERKVAAKLQDARALKKIVQLDNHIALAFAGLTADARQLVNRCVRCPDIGERARNANVQFSHRTLTPTARPFLLHTPKTHRARVECQSFRLTLGEPASVEHIARHIAGIQQKYTQSGGVRPYGLAALIVGFDATGAKPNPPRLYQTEPSGAFSEWKAQATGRNAKTIREFLEKNYEELPRDGCVKLAARALLEVVEASSRTIEIAVATPEGLTLLSQEELQSVVDTVEAEKEAGGGGQAAQS</sequence>
<dbReference type="InterPro" id="IPR001353">
    <property type="entry name" value="Proteasome_sua/b"/>
</dbReference>
<dbReference type="GO" id="GO:0005737">
    <property type="term" value="C:cytoplasm"/>
    <property type="evidence" value="ECO:0007669"/>
    <property type="project" value="UniProtKB-SubCell"/>
</dbReference>
<dbReference type="InterPro" id="IPR023332">
    <property type="entry name" value="Proteasome_alpha-type"/>
</dbReference>
<evidence type="ECO:0000256" key="3">
    <source>
        <dbReference type="RuleBase" id="RU000551"/>
    </source>
</evidence>
<dbReference type="Pfam" id="PF00227">
    <property type="entry name" value="Proteasome"/>
    <property type="match status" value="2"/>
</dbReference>
<dbReference type="CDD" id="cd03755">
    <property type="entry name" value="proteasome_alpha_type_7"/>
    <property type="match status" value="1"/>
</dbReference>
<dbReference type="Gene3D" id="3.60.20.10">
    <property type="entry name" value="Glutamine Phosphoribosylpyrophosphate, subunit 1, domain 1"/>
    <property type="match status" value="1"/>
</dbReference>
<keyword evidence="6" id="KW-1185">Reference proteome</keyword>
<evidence type="ECO:0000313" key="6">
    <source>
        <dbReference type="Proteomes" id="UP000660262"/>
    </source>
</evidence>
<dbReference type="OrthoDB" id="431557at2759"/>
<evidence type="ECO:0000313" key="5">
    <source>
        <dbReference type="EMBL" id="GHP09920.1"/>
    </source>
</evidence>
<dbReference type="Pfam" id="PF10584">
    <property type="entry name" value="Proteasome_A_N"/>
    <property type="match status" value="1"/>
</dbReference>
<dbReference type="GO" id="GO:0019773">
    <property type="term" value="C:proteasome core complex, alpha-subunit complex"/>
    <property type="evidence" value="ECO:0007669"/>
    <property type="project" value="UniProtKB-UniRule"/>
</dbReference>
<evidence type="ECO:0000256" key="1">
    <source>
        <dbReference type="ARBA" id="ARBA00022942"/>
    </source>
</evidence>
<comment type="function">
    <text evidence="3">The proteasome is a multicatalytic proteinase complex which is characterized by its ability to cleave peptides with Arg, Phe, Tyr, Leu, and Glu adjacent to the leaving group at neutral or slightly basic pH.</text>
</comment>
<dbReference type="PROSITE" id="PS00388">
    <property type="entry name" value="PROTEASOME_ALPHA_1"/>
    <property type="match status" value="1"/>
</dbReference>
<protein>
    <recommendedName>
        <fullName evidence="3">Proteasome subunit alpha type</fullName>
    </recommendedName>
</protein>
<dbReference type="EMBL" id="BNJQ01000027">
    <property type="protein sequence ID" value="GHP09920.1"/>
    <property type="molecule type" value="Genomic_DNA"/>
</dbReference>
<keyword evidence="1 2" id="KW-0647">Proteasome</keyword>
<evidence type="ECO:0000256" key="2">
    <source>
        <dbReference type="PROSITE-ProRule" id="PRU00808"/>
    </source>
</evidence>
<gene>
    <name evidence="5" type="ORF">PPROV_000865300</name>
</gene>
<keyword evidence="3" id="KW-0539">Nucleus</keyword>
<proteinExistence type="inferred from homology"/>
<comment type="subunit">
    <text evidence="3">The 20S proteasome core is composed of 28 subunits that are arranged in four stacked rings, resulting in a barrel-shaped structure. The two end rings are each formed by seven alpha subunits, and the two central rings are each formed by seven beta subunits.</text>
</comment>
<dbReference type="SUPFAM" id="SSF56235">
    <property type="entry name" value="N-terminal nucleophile aminohydrolases (Ntn hydrolases)"/>
    <property type="match status" value="2"/>
</dbReference>
<dbReference type="InterPro" id="IPR050115">
    <property type="entry name" value="Proteasome_alpha"/>
</dbReference>
<comment type="subcellular location">
    <subcellularLocation>
        <location evidence="3">Cytoplasm</location>
    </subcellularLocation>
    <subcellularLocation>
        <location evidence="3">Nucleus</location>
    </subcellularLocation>
</comment>
<dbReference type="GO" id="GO:0005634">
    <property type="term" value="C:nucleus"/>
    <property type="evidence" value="ECO:0007669"/>
    <property type="project" value="UniProtKB-SubCell"/>
</dbReference>
<feature type="domain" description="Proteasome alpha-type subunits" evidence="4">
    <location>
        <begin position="5"/>
        <end position="27"/>
    </location>
</feature>
<comment type="similarity">
    <text evidence="2 3">Belongs to the peptidase T1A family.</text>
</comment>
<comment type="caution">
    <text evidence="5">The sequence shown here is derived from an EMBL/GenBank/DDBJ whole genome shotgun (WGS) entry which is preliminary data.</text>
</comment>
<reference evidence="5" key="1">
    <citation type="submission" date="2020-10" db="EMBL/GenBank/DDBJ databases">
        <title>Unveiling of a novel bifunctional photoreceptor, Dualchrome1, isolated from a cosmopolitan green alga.</title>
        <authorList>
            <person name="Suzuki S."/>
            <person name="Kawachi M."/>
        </authorList>
    </citation>
    <scope>NUCLEOTIDE SEQUENCE</scope>
    <source>
        <strain evidence="5">NIES 2893</strain>
    </source>
</reference>
<dbReference type="PANTHER" id="PTHR11599">
    <property type="entry name" value="PROTEASOME SUBUNIT ALPHA/BETA"/>
    <property type="match status" value="1"/>
</dbReference>
<keyword evidence="3" id="KW-0963">Cytoplasm</keyword>
<name>A0A830HVY3_9CHLO</name>
<dbReference type="GO" id="GO:0006511">
    <property type="term" value="P:ubiquitin-dependent protein catabolic process"/>
    <property type="evidence" value="ECO:0007669"/>
    <property type="project" value="InterPro"/>
</dbReference>
<dbReference type="Proteomes" id="UP000660262">
    <property type="component" value="Unassembled WGS sequence"/>
</dbReference>
<dbReference type="PROSITE" id="PS51475">
    <property type="entry name" value="PROTEASOME_ALPHA_2"/>
    <property type="match status" value="1"/>
</dbReference>
<dbReference type="AlphaFoldDB" id="A0A830HVY3"/>
<accession>A0A830HVY3</accession>
<evidence type="ECO:0000259" key="4">
    <source>
        <dbReference type="PROSITE" id="PS00388"/>
    </source>
</evidence>
<dbReference type="InterPro" id="IPR000426">
    <property type="entry name" value="Proteasome_asu_N"/>
</dbReference>
<dbReference type="InterPro" id="IPR029055">
    <property type="entry name" value="Ntn_hydrolases_N"/>
</dbReference>
<dbReference type="SMART" id="SM00948">
    <property type="entry name" value="Proteasome_A_N"/>
    <property type="match status" value="1"/>
</dbReference>
<organism evidence="5 6">
    <name type="scientific">Pycnococcus provasolii</name>
    <dbReference type="NCBI Taxonomy" id="41880"/>
    <lineage>
        <taxon>Eukaryota</taxon>
        <taxon>Viridiplantae</taxon>
        <taxon>Chlorophyta</taxon>
        <taxon>Pseudoscourfieldiophyceae</taxon>
        <taxon>Pseudoscourfieldiales</taxon>
        <taxon>Pycnococcaceae</taxon>
        <taxon>Pycnococcus</taxon>
    </lineage>
</organism>